<dbReference type="Proteomes" id="UP000297729">
    <property type="component" value="Unassembled WGS sequence"/>
</dbReference>
<organism evidence="1 2">
    <name type="scientific">Duganella callida</name>
    <dbReference type="NCBI Taxonomy" id="2561932"/>
    <lineage>
        <taxon>Bacteria</taxon>
        <taxon>Pseudomonadati</taxon>
        <taxon>Pseudomonadota</taxon>
        <taxon>Betaproteobacteria</taxon>
        <taxon>Burkholderiales</taxon>
        <taxon>Oxalobacteraceae</taxon>
        <taxon>Telluria group</taxon>
        <taxon>Duganella</taxon>
    </lineage>
</organism>
<dbReference type="OrthoDB" id="7554712at2"/>
<evidence type="ECO:0000313" key="2">
    <source>
        <dbReference type="Proteomes" id="UP000297729"/>
    </source>
</evidence>
<sequence length="182" mass="20312">MTVIRADLVLSQSAFSHIIEVPFEKVDIAKWLFSLPDAEYQRCAAPDHIAAGATYTDDGRRMSINVEMIGTGLVVQHYVGEITEAAHCRMVSTSDVFTPNGRTKVQVIWDLSAKKIDENRTEYTNAVISHPTEEFLTFIKEHGITWERACADRQASSGDHNRRETPLFAESIARAALAHTHA</sequence>
<gene>
    <name evidence="1" type="ORF">E4L98_14625</name>
</gene>
<proteinExistence type="predicted"/>
<protein>
    <recommendedName>
        <fullName evidence="3">SRPBCC family protein</fullName>
    </recommendedName>
</protein>
<keyword evidence="2" id="KW-1185">Reference proteome</keyword>
<comment type="caution">
    <text evidence="1">The sequence shown here is derived from an EMBL/GenBank/DDBJ whole genome shotgun (WGS) entry which is preliminary data.</text>
</comment>
<name>A0A4Y9SH55_9BURK</name>
<dbReference type="RefSeq" id="WP_135202287.1">
    <property type="nucleotide sequence ID" value="NZ_SPVG01000146.1"/>
</dbReference>
<dbReference type="EMBL" id="SPVG01000146">
    <property type="protein sequence ID" value="TFW20719.1"/>
    <property type="molecule type" value="Genomic_DNA"/>
</dbReference>
<dbReference type="AlphaFoldDB" id="A0A4Y9SH55"/>
<reference evidence="1 2" key="1">
    <citation type="submission" date="2019-03" db="EMBL/GenBank/DDBJ databases">
        <title>Draft Genome Sequence of Duganella callidus sp. nov., a Novel Duganella Species Isolated from Cultivated Soil.</title>
        <authorList>
            <person name="Raths R."/>
            <person name="Peta V."/>
            <person name="Bucking H."/>
        </authorList>
    </citation>
    <scope>NUCLEOTIDE SEQUENCE [LARGE SCALE GENOMIC DNA]</scope>
    <source>
        <strain evidence="1 2">DN04</strain>
    </source>
</reference>
<accession>A0A4Y9SH55</accession>
<evidence type="ECO:0008006" key="3">
    <source>
        <dbReference type="Google" id="ProtNLM"/>
    </source>
</evidence>
<evidence type="ECO:0000313" key="1">
    <source>
        <dbReference type="EMBL" id="TFW20719.1"/>
    </source>
</evidence>